<organism evidence="2">
    <name type="scientific">Mariniphaga anaerophila</name>
    <dbReference type="NCBI Taxonomy" id="1484053"/>
    <lineage>
        <taxon>Bacteria</taxon>
        <taxon>Pseudomonadati</taxon>
        <taxon>Bacteroidota</taxon>
        <taxon>Bacteroidia</taxon>
        <taxon>Marinilabiliales</taxon>
        <taxon>Prolixibacteraceae</taxon>
        <taxon>Mariniphaga</taxon>
    </lineage>
</organism>
<dbReference type="Gene3D" id="1.10.260.40">
    <property type="entry name" value="lambda repressor-like DNA-binding domains"/>
    <property type="match status" value="1"/>
</dbReference>
<dbReference type="SMART" id="SM00530">
    <property type="entry name" value="HTH_XRE"/>
    <property type="match status" value="1"/>
</dbReference>
<protein>
    <submittedName>
        <fullName evidence="2">XRE family transcriptional regulator</fullName>
    </submittedName>
</protein>
<dbReference type="CDD" id="cd00093">
    <property type="entry name" value="HTH_XRE"/>
    <property type="match status" value="1"/>
</dbReference>
<evidence type="ECO:0000259" key="1">
    <source>
        <dbReference type="PROSITE" id="PS50943"/>
    </source>
</evidence>
<reference evidence="2" key="1">
    <citation type="journal article" date="2020" name="mSystems">
        <title>Genome- and Community-Level Interaction Insights into Carbon Utilization and Element Cycling Functions of Hydrothermarchaeota in Hydrothermal Sediment.</title>
        <authorList>
            <person name="Zhou Z."/>
            <person name="Liu Y."/>
            <person name="Xu W."/>
            <person name="Pan J."/>
            <person name="Luo Z.H."/>
            <person name="Li M."/>
        </authorList>
    </citation>
    <scope>NUCLEOTIDE SEQUENCE [LARGE SCALE GENOMIC DNA]</scope>
    <source>
        <strain evidence="2">SpSt-1217</strain>
    </source>
</reference>
<evidence type="ECO:0000313" key="2">
    <source>
        <dbReference type="EMBL" id="HDR51702.1"/>
    </source>
</evidence>
<accession>A0A831LHL0</accession>
<comment type="caution">
    <text evidence="2">The sequence shown here is derived from an EMBL/GenBank/DDBJ whole genome shotgun (WGS) entry which is preliminary data.</text>
</comment>
<proteinExistence type="predicted"/>
<dbReference type="Proteomes" id="UP000886047">
    <property type="component" value="Unassembled WGS sequence"/>
</dbReference>
<dbReference type="AlphaFoldDB" id="A0A831LHL0"/>
<dbReference type="Pfam" id="PF01381">
    <property type="entry name" value="HTH_3"/>
    <property type="match status" value="1"/>
</dbReference>
<name>A0A831LHL0_9BACT</name>
<feature type="domain" description="HTH cro/C1-type" evidence="1">
    <location>
        <begin position="8"/>
        <end position="62"/>
    </location>
</feature>
<dbReference type="PROSITE" id="PS50943">
    <property type="entry name" value="HTH_CROC1"/>
    <property type="match status" value="1"/>
</dbReference>
<dbReference type="InterPro" id="IPR001387">
    <property type="entry name" value="Cro/C1-type_HTH"/>
</dbReference>
<dbReference type="SUPFAM" id="SSF47413">
    <property type="entry name" value="lambda repressor-like DNA-binding domains"/>
    <property type="match status" value="1"/>
</dbReference>
<dbReference type="GO" id="GO:0003677">
    <property type="term" value="F:DNA binding"/>
    <property type="evidence" value="ECO:0007669"/>
    <property type="project" value="InterPro"/>
</dbReference>
<gene>
    <name evidence="2" type="ORF">ENN90_08810</name>
</gene>
<dbReference type="EMBL" id="DSDK01000476">
    <property type="protein sequence ID" value="HDR51702.1"/>
    <property type="molecule type" value="Genomic_DNA"/>
</dbReference>
<dbReference type="InterPro" id="IPR010982">
    <property type="entry name" value="Lambda_DNA-bd_dom_sf"/>
</dbReference>
<sequence>MSITGQKLRDLREKSGFTLRKAALQSGIDVAILSKMERGERKLSKELILKLAEMYNENPETLIIDFLSEKVIYELKDEEFGLKALKVAEEQLKYKK</sequence>